<sequence length="104" mass="11506">MDQDTVLRAKVKLLGTNRRVLRGPDALWVYRVLTQVSPEVYGSKLAYVLVEASRSHGLRELPGHRRELLEEAVAVAGALDAVNPFRAMVLARAVEALRQESSTP</sequence>
<proteinExistence type="predicted"/>
<dbReference type="EMBL" id="BAAANT010000009">
    <property type="protein sequence ID" value="GAA2139418.1"/>
    <property type="molecule type" value="Genomic_DNA"/>
</dbReference>
<reference evidence="1 2" key="1">
    <citation type="journal article" date="2019" name="Int. J. Syst. Evol. Microbiol.">
        <title>The Global Catalogue of Microorganisms (GCM) 10K type strain sequencing project: providing services to taxonomists for standard genome sequencing and annotation.</title>
        <authorList>
            <consortium name="The Broad Institute Genomics Platform"/>
            <consortium name="The Broad Institute Genome Sequencing Center for Infectious Disease"/>
            <person name="Wu L."/>
            <person name="Ma J."/>
        </authorList>
    </citation>
    <scope>NUCLEOTIDE SEQUENCE [LARGE SCALE GENOMIC DNA]</scope>
    <source>
        <strain evidence="1 2">JCM 14560</strain>
    </source>
</reference>
<evidence type="ECO:0008006" key="3">
    <source>
        <dbReference type="Google" id="ProtNLM"/>
    </source>
</evidence>
<evidence type="ECO:0000313" key="2">
    <source>
        <dbReference type="Proteomes" id="UP001422759"/>
    </source>
</evidence>
<evidence type="ECO:0000313" key="1">
    <source>
        <dbReference type="EMBL" id="GAA2139418.1"/>
    </source>
</evidence>
<protein>
    <recommendedName>
        <fullName evidence="3">Carboxymuconolactone decarboxylase family protein</fullName>
    </recommendedName>
</protein>
<name>A0ABN2ZAQ0_9ACTN</name>
<dbReference type="RefSeq" id="WP_344463360.1">
    <property type="nucleotide sequence ID" value="NZ_BAAANT010000009.1"/>
</dbReference>
<gene>
    <name evidence="1" type="ORF">GCM10009760_21650</name>
</gene>
<comment type="caution">
    <text evidence="1">The sequence shown here is derived from an EMBL/GenBank/DDBJ whole genome shotgun (WGS) entry which is preliminary data.</text>
</comment>
<dbReference type="Proteomes" id="UP001422759">
    <property type="component" value="Unassembled WGS sequence"/>
</dbReference>
<accession>A0ABN2ZAQ0</accession>
<organism evidence="1 2">
    <name type="scientific">Kitasatospora kazusensis</name>
    <dbReference type="NCBI Taxonomy" id="407974"/>
    <lineage>
        <taxon>Bacteria</taxon>
        <taxon>Bacillati</taxon>
        <taxon>Actinomycetota</taxon>
        <taxon>Actinomycetes</taxon>
        <taxon>Kitasatosporales</taxon>
        <taxon>Streptomycetaceae</taxon>
        <taxon>Kitasatospora</taxon>
    </lineage>
</organism>
<keyword evidence="2" id="KW-1185">Reference proteome</keyword>